<dbReference type="EMBL" id="QFPW01000004">
    <property type="protein sequence ID" value="PZQ50439.1"/>
    <property type="molecule type" value="Genomic_DNA"/>
</dbReference>
<keyword evidence="1" id="KW-0460">Magnesium</keyword>
<sequence length="203" mass="20055">MTAGIDAGPVDLILLAAGAGRRMGGRDKLLEPVGGQALLATLAGVARGSRAREVLVVLPPEAPARRAALQGIGARIVVAAEAAEGMGASLRAGMAALRPDAAGVVVMLGDMPEVTAAGIDALIAAHAAGGAICRATSGGAPGHPVLFDRRFFAVLAASAGDAGARALLRAEAARVVPVSVAGAATDLDTPEDWAAWRAAHPEA</sequence>
<dbReference type="SUPFAM" id="SSF53448">
    <property type="entry name" value="Nucleotide-diphospho-sugar transferases"/>
    <property type="match status" value="1"/>
</dbReference>
<organism evidence="3 4">
    <name type="scientific">Rhodovulum sulfidophilum</name>
    <name type="common">Rhodobacter sulfidophilus</name>
    <dbReference type="NCBI Taxonomy" id="35806"/>
    <lineage>
        <taxon>Bacteria</taxon>
        <taxon>Pseudomonadati</taxon>
        <taxon>Pseudomonadota</taxon>
        <taxon>Alphaproteobacteria</taxon>
        <taxon>Rhodobacterales</taxon>
        <taxon>Paracoccaceae</taxon>
        <taxon>Rhodovulum</taxon>
    </lineage>
</organism>
<evidence type="ECO:0000313" key="3">
    <source>
        <dbReference type="EMBL" id="PZQ50439.1"/>
    </source>
</evidence>
<feature type="domain" description="MobA-like NTP transferase" evidence="2">
    <location>
        <begin position="13"/>
        <end position="171"/>
    </location>
</feature>
<comment type="caution">
    <text evidence="3">The sequence shown here is derived from an EMBL/GenBank/DDBJ whole genome shotgun (WGS) entry which is preliminary data.</text>
</comment>
<protein>
    <submittedName>
        <fullName evidence="3">CTP--molybdopterin cytidylyltransferase</fullName>
    </submittedName>
</protein>
<keyword evidence="3" id="KW-0808">Transferase</keyword>
<dbReference type="CDD" id="cd04182">
    <property type="entry name" value="GT_2_like_f"/>
    <property type="match status" value="1"/>
</dbReference>
<dbReference type="InterPro" id="IPR025877">
    <property type="entry name" value="MobA-like_NTP_Trfase"/>
</dbReference>
<dbReference type="GO" id="GO:0016779">
    <property type="term" value="F:nucleotidyltransferase activity"/>
    <property type="evidence" value="ECO:0007669"/>
    <property type="project" value="UniProtKB-KW"/>
</dbReference>
<dbReference type="Gene3D" id="3.90.550.10">
    <property type="entry name" value="Spore Coat Polysaccharide Biosynthesis Protein SpsA, Chain A"/>
    <property type="match status" value="1"/>
</dbReference>
<dbReference type="PANTHER" id="PTHR43777">
    <property type="entry name" value="MOLYBDENUM COFACTOR CYTIDYLYLTRANSFERASE"/>
    <property type="match status" value="1"/>
</dbReference>
<evidence type="ECO:0000256" key="1">
    <source>
        <dbReference type="ARBA" id="ARBA00022842"/>
    </source>
</evidence>
<dbReference type="Proteomes" id="UP000249185">
    <property type="component" value="Unassembled WGS sequence"/>
</dbReference>
<proteinExistence type="predicted"/>
<name>A0A2W5NDW5_RHOSU</name>
<evidence type="ECO:0000259" key="2">
    <source>
        <dbReference type="Pfam" id="PF12804"/>
    </source>
</evidence>
<dbReference type="PANTHER" id="PTHR43777:SF1">
    <property type="entry name" value="MOLYBDENUM COFACTOR CYTIDYLYLTRANSFERASE"/>
    <property type="match status" value="1"/>
</dbReference>
<dbReference type="AlphaFoldDB" id="A0A2W5NDW5"/>
<dbReference type="InterPro" id="IPR029044">
    <property type="entry name" value="Nucleotide-diphossugar_trans"/>
</dbReference>
<reference evidence="3 4" key="1">
    <citation type="submission" date="2017-08" db="EMBL/GenBank/DDBJ databases">
        <title>Infants hospitalized years apart are colonized by the same room-sourced microbial strains.</title>
        <authorList>
            <person name="Brooks B."/>
            <person name="Olm M.R."/>
            <person name="Firek B.A."/>
            <person name="Baker R."/>
            <person name="Thomas B.C."/>
            <person name="Morowitz M.J."/>
            <person name="Banfield J.F."/>
        </authorList>
    </citation>
    <scope>NUCLEOTIDE SEQUENCE [LARGE SCALE GENOMIC DNA]</scope>
    <source>
        <strain evidence="3">S2_005_002_R2_34</strain>
    </source>
</reference>
<gene>
    <name evidence="3" type="ORF">DI556_07750</name>
</gene>
<dbReference type="Pfam" id="PF12804">
    <property type="entry name" value="NTP_transf_3"/>
    <property type="match status" value="1"/>
</dbReference>
<accession>A0A2W5NDW5</accession>
<keyword evidence="3" id="KW-0548">Nucleotidyltransferase</keyword>
<evidence type="ECO:0000313" key="4">
    <source>
        <dbReference type="Proteomes" id="UP000249185"/>
    </source>
</evidence>